<feature type="region of interest" description="Disordered" evidence="1">
    <location>
        <begin position="74"/>
        <end position="94"/>
    </location>
</feature>
<dbReference type="InterPro" id="IPR036361">
    <property type="entry name" value="SAP_dom_sf"/>
</dbReference>
<dbReference type="Proteomes" id="UP001485043">
    <property type="component" value="Unassembled WGS sequence"/>
</dbReference>
<feature type="compositionally biased region" description="Polar residues" evidence="1">
    <location>
        <begin position="19"/>
        <end position="36"/>
    </location>
</feature>
<feature type="region of interest" description="Disordered" evidence="1">
    <location>
        <begin position="1"/>
        <end position="39"/>
    </location>
</feature>
<dbReference type="PROSITE" id="PS50800">
    <property type="entry name" value="SAP"/>
    <property type="match status" value="2"/>
</dbReference>
<keyword evidence="4" id="KW-1185">Reference proteome</keyword>
<dbReference type="SUPFAM" id="SSF68906">
    <property type="entry name" value="SAP domain"/>
    <property type="match status" value="2"/>
</dbReference>
<evidence type="ECO:0000313" key="3">
    <source>
        <dbReference type="EMBL" id="KAK9865021.1"/>
    </source>
</evidence>
<organism evidence="3 4">
    <name type="scientific">Apatococcus fuscideae</name>
    <dbReference type="NCBI Taxonomy" id="2026836"/>
    <lineage>
        <taxon>Eukaryota</taxon>
        <taxon>Viridiplantae</taxon>
        <taxon>Chlorophyta</taxon>
        <taxon>core chlorophytes</taxon>
        <taxon>Trebouxiophyceae</taxon>
        <taxon>Chlorellales</taxon>
        <taxon>Chlorellaceae</taxon>
        <taxon>Apatococcus</taxon>
    </lineage>
</organism>
<feature type="compositionally biased region" description="Acidic residues" evidence="1">
    <location>
        <begin position="501"/>
        <end position="511"/>
    </location>
</feature>
<feature type="domain" description="SAP" evidence="2">
    <location>
        <begin position="43"/>
        <end position="77"/>
    </location>
</feature>
<feature type="region of interest" description="Disordered" evidence="1">
    <location>
        <begin position="186"/>
        <end position="242"/>
    </location>
</feature>
<sequence length="584" mass="61839">MHCNTYSGQCPAIPRSCSGPHQANRQRTQAARSGTNAPAPVNLKRLKKADLQSQLTAAGLSPDGKRDELVSRLQDYHSQQEQEDQQSENSSTSLEAEDLYASALTTEGLLTKTKAQLSAELAARGLPKSGLKSELAERLFQAIERDQGSSDVMDLPTIQDDAAGMDVLQAESRNAPGSIEADAFAEPAQGSAPGEDTSARTAGVPDWDAPDEEGAAEGDSPPDSLLDQPIPREQQPGILRDVEGTVISANFGGGSRTQDRFEDASTPAADLAESDMSPMQLGQDDQPEVNKVPQEIQAEEQMLDEENTFVPEDRASVEFETPGSAGAGYTETTGPSGQVMIDSMRDPEAAELGLPGEDESASTLEDDLEGVPETLEELEAQQKQAAPELEAGTEERISDVAFPAEEERQASQARIAAQHAEARAAIEAAGMASPESPVGPPAGAGSSEPSQSLPAGLLPSIKSDAAASTDQADSQFNDRAPAASAAEPEEATTAQHGAQTEDSELDAEDEAIPAGPAKQLDERKQSVKQLQMKLEVAHQESADYAASIENMQEDLADLRAEHVALSEQLKHSLQLKEPADQHVK</sequence>
<feature type="compositionally biased region" description="Low complexity" evidence="1">
    <location>
        <begin position="410"/>
        <end position="429"/>
    </location>
</feature>
<feature type="compositionally biased region" description="Acidic residues" evidence="1">
    <location>
        <begin position="356"/>
        <end position="379"/>
    </location>
</feature>
<dbReference type="EMBL" id="JALJOV010000291">
    <property type="protein sequence ID" value="KAK9865021.1"/>
    <property type="molecule type" value="Genomic_DNA"/>
</dbReference>
<evidence type="ECO:0000259" key="2">
    <source>
        <dbReference type="PROSITE" id="PS50800"/>
    </source>
</evidence>
<feature type="domain" description="SAP" evidence="2">
    <location>
        <begin position="109"/>
        <end position="143"/>
    </location>
</feature>
<feature type="region of interest" description="Disordered" evidence="1">
    <location>
        <begin position="319"/>
        <end position="527"/>
    </location>
</feature>
<dbReference type="Gene3D" id="1.10.720.30">
    <property type="entry name" value="SAP domain"/>
    <property type="match status" value="2"/>
</dbReference>
<accession>A0AAW1T945</accession>
<reference evidence="3 4" key="1">
    <citation type="journal article" date="2024" name="Nat. Commun.">
        <title>Phylogenomics reveals the evolutionary origins of lichenization in chlorophyte algae.</title>
        <authorList>
            <person name="Puginier C."/>
            <person name="Libourel C."/>
            <person name="Otte J."/>
            <person name="Skaloud P."/>
            <person name="Haon M."/>
            <person name="Grisel S."/>
            <person name="Petersen M."/>
            <person name="Berrin J.G."/>
            <person name="Delaux P.M."/>
            <person name="Dal Grande F."/>
            <person name="Keller J."/>
        </authorList>
    </citation>
    <scope>NUCLEOTIDE SEQUENCE [LARGE SCALE GENOMIC DNA]</scope>
    <source>
        <strain evidence="3 4">SAG 2523</strain>
    </source>
</reference>
<protein>
    <recommendedName>
        <fullName evidence="2">SAP domain-containing protein</fullName>
    </recommendedName>
</protein>
<feature type="compositionally biased region" description="Low complexity" evidence="1">
    <location>
        <begin position="463"/>
        <end position="494"/>
    </location>
</feature>
<dbReference type="SMART" id="SM00513">
    <property type="entry name" value="SAP"/>
    <property type="match status" value="2"/>
</dbReference>
<proteinExistence type="predicted"/>
<gene>
    <name evidence="3" type="ORF">WJX84_001130</name>
</gene>
<name>A0AAW1T945_9CHLO</name>
<dbReference type="InterPro" id="IPR003034">
    <property type="entry name" value="SAP_dom"/>
</dbReference>
<feature type="region of interest" description="Disordered" evidence="1">
    <location>
        <begin position="272"/>
        <end position="291"/>
    </location>
</feature>
<evidence type="ECO:0000256" key="1">
    <source>
        <dbReference type="SAM" id="MobiDB-lite"/>
    </source>
</evidence>
<dbReference type="Pfam" id="PF02037">
    <property type="entry name" value="SAP"/>
    <property type="match status" value="2"/>
</dbReference>
<dbReference type="AlphaFoldDB" id="A0AAW1T945"/>
<evidence type="ECO:0000313" key="4">
    <source>
        <dbReference type="Proteomes" id="UP001485043"/>
    </source>
</evidence>
<feature type="non-terminal residue" evidence="3">
    <location>
        <position position="584"/>
    </location>
</feature>
<comment type="caution">
    <text evidence="3">The sequence shown here is derived from an EMBL/GenBank/DDBJ whole genome shotgun (WGS) entry which is preliminary data.</text>
</comment>